<evidence type="ECO:0000313" key="2">
    <source>
        <dbReference type="EMBL" id="CAB4203328.1"/>
    </source>
</evidence>
<dbReference type="SUPFAM" id="SSF50685">
    <property type="entry name" value="Barwin-like endoglucanases"/>
    <property type="match status" value="1"/>
</dbReference>
<proteinExistence type="predicted"/>
<evidence type="ECO:0000313" key="1">
    <source>
        <dbReference type="EMBL" id="CAB4173192.1"/>
    </source>
</evidence>
<accession>A0A6J5PPT2</accession>
<dbReference type="EMBL" id="LR796890">
    <property type="protein sequence ID" value="CAB4173192.1"/>
    <property type="molecule type" value="Genomic_DNA"/>
</dbReference>
<protein>
    <submittedName>
        <fullName evidence="1">RlpA-like protein, double-psi beta-barrel domain containing protein</fullName>
    </submittedName>
</protein>
<dbReference type="InterPro" id="IPR036908">
    <property type="entry name" value="RlpA-like_sf"/>
</dbReference>
<gene>
    <name evidence="2" type="ORF">UFOVP1381_36</name>
    <name evidence="3" type="ORF">UFOVP1476_9</name>
    <name evidence="1" type="ORF">UFOVP944_37</name>
</gene>
<dbReference type="EMBL" id="LR797437">
    <property type="protein sequence ID" value="CAB4215936.1"/>
    <property type="molecule type" value="Genomic_DNA"/>
</dbReference>
<reference evidence="1" key="1">
    <citation type="submission" date="2020-05" db="EMBL/GenBank/DDBJ databases">
        <authorList>
            <person name="Chiriac C."/>
            <person name="Salcher M."/>
            <person name="Ghai R."/>
            <person name="Kavagutti S V."/>
        </authorList>
    </citation>
    <scope>NUCLEOTIDE SEQUENCE</scope>
</reference>
<dbReference type="Gene3D" id="2.40.40.10">
    <property type="entry name" value="RlpA-like domain"/>
    <property type="match status" value="1"/>
</dbReference>
<dbReference type="CDD" id="cd22191">
    <property type="entry name" value="DPBB_RlpA_EXP_N-like"/>
    <property type="match status" value="1"/>
</dbReference>
<dbReference type="EMBL" id="LR797328">
    <property type="protein sequence ID" value="CAB4203328.1"/>
    <property type="molecule type" value="Genomic_DNA"/>
</dbReference>
<sequence length="172" mass="18340">MAGLRMIRAIVLGATLTLLNPLPLAGAPKAPVSGSQGVLDRAIRLAEPLARPKIAAQGNVVLLKGVATWYDATRGGGSSWYTRQGILFYGAAGPALREIVPSKYKGRYQILVTSTLTKRSIYVDVVDWCSCTAGTSDPSDDRVIDLSPNVWRALGVPLGRGIMPITIEVVRP</sequence>
<evidence type="ECO:0000313" key="3">
    <source>
        <dbReference type="EMBL" id="CAB4215936.1"/>
    </source>
</evidence>
<organism evidence="1">
    <name type="scientific">uncultured Caudovirales phage</name>
    <dbReference type="NCBI Taxonomy" id="2100421"/>
    <lineage>
        <taxon>Viruses</taxon>
        <taxon>Duplodnaviria</taxon>
        <taxon>Heunggongvirae</taxon>
        <taxon>Uroviricota</taxon>
        <taxon>Caudoviricetes</taxon>
        <taxon>Peduoviridae</taxon>
        <taxon>Maltschvirus</taxon>
        <taxon>Maltschvirus maltsch</taxon>
    </lineage>
</organism>
<name>A0A6J5PPT2_9CAUD</name>